<gene>
    <name evidence="3" type="ORF">J0S82_001452</name>
</gene>
<proteinExistence type="predicted"/>
<sequence>MLERKIMIAVYVEKPLVKSCMSLYIRELILGKNMTILNDIVNSYRYAECGKAFPQKSDLVIPQRIHTVAKPIQCSISGKAFTQK</sequence>
<reference evidence="3" key="1">
    <citation type="journal article" date="2021" name="Evol. Appl.">
        <title>The genome of the Pyrenean desman and the effects of bottlenecks and inbreeding on the genomic landscape of an endangered species.</title>
        <authorList>
            <person name="Escoda L."/>
            <person name="Castresana J."/>
        </authorList>
    </citation>
    <scope>NUCLEOTIDE SEQUENCE</scope>
    <source>
        <strain evidence="3">IBE-C5619</strain>
    </source>
</reference>
<keyword evidence="1" id="KW-0862">Zinc</keyword>
<comment type="caution">
    <text evidence="3">The sequence shown here is derived from an EMBL/GenBank/DDBJ whole genome shotgun (WGS) entry which is preliminary data.</text>
</comment>
<evidence type="ECO:0000313" key="3">
    <source>
        <dbReference type="EMBL" id="KAG8509314.1"/>
    </source>
</evidence>
<dbReference type="EMBL" id="JAGFMF010011956">
    <property type="protein sequence ID" value="KAG8509314.1"/>
    <property type="molecule type" value="Genomic_DNA"/>
</dbReference>
<dbReference type="GO" id="GO:0008270">
    <property type="term" value="F:zinc ion binding"/>
    <property type="evidence" value="ECO:0007669"/>
    <property type="project" value="UniProtKB-KW"/>
</dbReference>
<evidence type="ECO:0000259" key="2">
    <source>
        <dbReference type="PROSITE" id="PS50157"/>
    </source>
</evidence>
<dbReference type="Proteomes" id="UP000700334">
    <property type="component" value="Unassembled WGS sequence"/>
</dbReference>
<dbReference type="SUPFAM" id="SSF57667">
    <property type="entry name" value="beta-beta-alpha zinc fingers"/>
    <property type="match status" value="1"/>
</dbReference>
<keyword evidence="4" id="KW-1185">Reference proteome</keyword>
<accession>A0A8J6ADF6</accession>
<dbReference type="Gene3D" id="3.30.160.60">
    <property type="entry name" value="Classic Zinc Finger"/>
    <property type="match status" value="1"/>
</dbReference>
<feature type="non-terminal residue" evidence="3">
    <location>
        <position position="84"/>
    </location>
</feature>
<feature type="domain" description="C2H2-type" evidence="2">
    <location>
        <begin position="44"/>
        <end position="71"/>
    </location>
</feature>
<evidence type="ECO:0000256" key="1">
    <source>
        <dbReference type="PROSITE-ProRule" id="PRU00042"/>
    </source>
</evidence>
<dbReference type="InterPro" id="IPR013087">
    <property type="entry name" value="Znf_C2H2_type"/>
</dbReference>
<dbReference type="InterPro" id="IPR036236">
    <property type="entry name" value="Znf_C2H2_sf"/>
</dbReference>
<protein>
    <submittedName>
        <fullName evidence="3">Zinc finger protein 300</fullName>
    </submittedName>
</protein>
<dbReference type="OrthoDB" id="8117402at2759"/>
<dbReference type="PROSITE" id="PS50157">
    <property type="entry name" value="ZINC_FINGER_C2H2_2"/>
    <property type="match status" value="1"/>
</dbReference>
<evidence type="ECO:0000313" key="4">
    <source>
        <dbReference type="Proteomes" id="UP000700334"/>
    </source>
</evidence>
<organism evidence="3 4">
    <name type="scientific">Galemys pyrenaicus</name>
    <name type="common">Iberian desman</name>
    <name type="synonym">Pyrenean desman</name>
    <dbReference type="NCBI Taxonomy" id="202257"/>
    <lineage>
        <taxon>Eukaryota</taxon>
        <taxon>Metazoa</taxon>
        <taxon>Chordata</taxon>
        <taxon>Craniata</taxon>
        <taxon>Vertebrata</taxon>
        <taxon>Euteleostomi</taxon>
        <taxon>Mammalia</taxon>
        <taxon>Eutheria</taxon>
        <taxon>Laurasiatheria</taxon>
        <taxon>Eulipotyphla</taxon>
        <taxon>Talpidae</taxon>
        <taxon>Galemys</taxon>
    </lineage>
</organism>
<keyword evidence="1" id="KW-0479">Metal-binding</keyword>
<keyword evidence="1" id="KW-0863">Zinc-finger</keyword>
<name>A0A8J6ADF6_GALPY</name>
<dbReference type="AlphaFoldDB" id="A0A8J6ADF6"/>